<evidence type="ECO:0000313" key="2">
    <source>
        <dbReference type="Proteomes" id="UP000000370"/>
    </source>
</evidence>
<dbReference type="Pfam" id="PF14337">
    <property type="entry name" value="Abi_alpha"/>
    <property type="match status" value="1"/>
</dbReference>
<dbReference type="AlphaFoldDB" id="A9KQ22"/>
<dbReference type="KEGG" id="cpy:Cphy_2977"/>
<keyword evidence="2" id="KW-1185">Reference proteome</keyword>
<reference evidence="2" key="1">
    <citation type="submission" date="2007-11" db="EMBL/GenBank/DDBJ databases">
        <title>Complete genome sequence of Clostridium phytofermentans ISDg.</title>
        <authorList>
            <person name="Leschine S.B."/>
            <person name="Warnick T.A."/>
            <person name="Blanchard J.L."/>
            <person name="Schnell D.J."/>
            <person name="Petit E.L."/>
            <person name="LaTouf W.G."/>
            <person name="Copeland A."/>
            <person name="Lucas S."/>
            <person name="Lapidus A."/>
            <person name="Barry K."/>
            <person name="Glavina del Rio T."/>
            <person name="Dalin E."/>
            <person name="Tice H."/>
            <person name="Pitluck S."/>
            <person name="Kiss H."/>
            <person name="Brettin T."/>
            <person name="Bruce D."/>
            <person name="Detter J.C."/>
            <person name="Han C."/>
            <person name="Kuske C."/>
            <person name="Schmutz J."/>
            <person name="Larimer F."/>
            <person name="Land M."/>
            <person name="Hauser L."/>
            <person name="Kyrpides N."/>
            <person name="Kim E.A."/>
            <person name="Richardson P."/>
        </authorList>
    </citation>
    <scope>NUCLEOTIDE SEQUENCE [LARGE SCALE GENOMIC DNA]</scope>
    <source>
        <strain evidence="2">ATCC 700394 / DSM 18823 / ISDg</strain>
    </source>
</reference>
<sequence>MPEGLNQLAKGIGKAIETVPEVYDDGLKPATQETGKTLALIPRTINAALVPLRKWIAVREYNLAETEKLLAEKLAHVSADKIVTPEPYVAVPAIQAISYSMDSIELRNLYANLLANAMNIDTKEGVHPAYVDIIKQLSPSDALFLQHLCNNGMCIPTINYYLIKYEKTTHLEFIKGSTRKPILPRYVSYANEMPYDILQVCIGNLERLGLIEVEMGNQLTTENVYELLNSEASEIYNEAVDYAQSLDSNLNSFEPYQEHGYINLTVFGHSFCGICIDNNLS</sequence>
<evidence type="ECO:0008006" key="3">
    <source>
        <dbReference type="Google" id="ProtNLM"/>
    </source>
</evidence>
<dbReference type="Proteomes" id="UP000000370">
    <property type="component" value="Chromosome"/>
</dbReference>
<dbReference type="InterPro" id="IPR025506">
    <property type="entry name" value="Abi_alpha"/>
</dbReference>
<dbReference type="RefSeq" id="WP_012200985.1">
    <property type="nucleotide sequence ID" value="NC_010001.1"/>
</dbReference>
<dbReference type="Gene3D" id="3.30.110.190">
    <property type="match status" value="1"/>
</dbReference>
<proteinExistence type="predicted"/>
<accession>A9KQ22</accession>
<name>A9KQ22_LACP7</name>
<dbReference type="OrthoDB" id="2339567at2"/>
<dbReference type="HOGENOM" id="CLU_086036_1_0_9"/>
<protein>
    <recommendedName>
        <fullName evidence="3">DUF4393 domain-containing protein</fullName>
    </recommendedName>
</protein>
<dbReference type="EMBL" id="CP000885">
    <property type="protein sequence ID" value="ABX43334.1"/>
    <property type="molecule type" value="Genomic_DNA"/>
</dbReference>
<organism evidence="1 2">
    <name type="scientific">Lachnoclostridium phytofermentans (strain ATCC 700394 / DSM 18823 / ISDg)</name>
    <name type="common">Clostridium phytofermentans</name>
    <dbReference type="NCBI Taxonomy" id="357809"/>
    <lineage>
        <taxon>Bacteria</taxon>
        <taxon>Bacillati</taxon>
        <taxon>Bacillota</taxon>
        <taxon>Clostridia</taxon>
        <taxon>Lachnospirales</taxon>
        <taxon>Lachnospiraceae</taxon>
    </lineage>
</organism>
<dbReference type="eggNOG" id="ENOG503350B">
    <property type="taxonomic scope" value="Bacteria"/>
</dbReference>
<gene>
    <name evidence="1" type="ordered locus">Cphy_2977</name>
</gene>
<evidence type="ECO:0000313" key="1">
    <source>
        <dbReference type="EMBL" id="ABX43334.1"/>
    </source>
</evidence>